<proteinExistence type="predicted"/>
<organism evidence="1 2">
    <name type="scientific">Flavobacterium gossypii</name>
    <dbReference type="NCBI Taxonomy" id="1646119"/>
    <lineage>
        <taxon>Bacteria</taxon>
        <taxon>Pseudomonadati</taxon>
        <taxon>Bacteroidota</taxon>
        <taxon>Flavobacteriia</taxon>
        <taxon>Flavobacteriales</taxon>
        <taxon>Flavobacteriaceae</taxon>
        <taxon>Flavobacterium</taxon>
    </lineage>
</organism>
<accession>A0ABR6DMT9</accession>
<evidence type="ECO:0008006" key="3">
    <source>
        <dbReference type="Google" id="ProtNLM"/>
    </source>
</evidence>
<comment type="caution">
    <text evidence="1">The sequence shown here is derived from an EMBL/GenBank/DDBJ whole genome shotgun (WGS) entry which is preliminary data.</text>
</comment>
<protein>
    <recommendedName>
        <fullName evidence="3">SEC-C domain-containing protein</fullName>
    </recommendedName>
</protein>
<dbReference type="InterPro" id="IPR004027">
    <property type="entry name" value="SEC_C_motif"/>
</dbReference>
<evidence type="ECO:0000313" key="2">
    <source>
        <dbReference type="Proteomes" id="UP000555003"/>
    </source>
</evidence>
<dbReference type="Proteomes" id="UP000555003">
    <property type="component" value="Unassembled WGS sequence"/>
</dbReference>
<evidence type="ECO:0000313" key="1">
    <source>
        <dbReference type="EMBL" id="MBA9072606.1"/>
    </source>
</evidence>
<keyword evidence="2" id="KW-1185">Reference proteome</keyword>
<name>A0ABR6DMT9_9FLAO</name>
<dbReference type="SUPFAM" id="SSF103642">
    <property type="entry name" value="Sec-C motif"/>
    <property type="match status" value="1"/>
</dbReference>
<dbReference type="EMBL" id="JACJIS010000001">
    <property type="protein sequence ID" value="MBA9072606.1"/>
    <property type="molecule type" value="Genomic_DNA"/>
</dbReference>
<dbReference type="RefSeq" id="WP_220477627.1">
    <property type="nucleotide sequence ID" value="NZ_JACJIS010000001.1"/>
</dbReference>
<dbReference type="Pfam" id="PF02810">
    <property type="entry name" value="SEC-C"/>
    <property type="match status" value="1"/>
</dbReference>
<dbReference type="Gene3D" id="3.10.450.50">
    <property type="match status" value="1"/>
</dbReference>
<sequence>MKVGRNEVCPCGSGKKYKKCCINSDNELPDTFSNYLKTHNSVELLKVFSLIQLLPINQSKILRLETIQNLICSNLNNISGKINYNAVKSLIQKDYTHDYREDPAESCATENIMFFNGNNIVFPGIAKDSAPINQLILNTIFALPNALNDKTKKTIHEGVFFMLYIHDVIAKKLGLSRYLYEDDWRGNIYFPSENFININKEIFEFSEEDVKYIYRTLGIEEDVIQYFYTTKEELLRNKNEDTLLIEKPFIKFNNKYILVLPSTQMYSVNIFIRKVLKLNGEQKTFNKYYKAMVLNESQKYLHAKWQRENLKTKLEDTESIWRLDYNKLAYVRYIDSSKESDIQKRANRIITDIRKELKRDDIEFLVVLFFASYELDMHNLYMFENIKESKYQLGISFFDFERFYNQWEPDKLTLWKYAKAEKRAEEHNIRISPNFSILTYFQWYKKNNDSFFPSDDTTPNFISFDYTIQAKIIAESTQKSDKHFVMHIKENLQRRFLPVIKTKEYAPIYISEEIFGGKYRIVLEKFSFPIWFSYRDRIGSLGKNFIEAITYWLNEFSGTLNPYFSILGNYPVEFVVHFDEKMKEISTSGIELKDNSEVNIEYSIAKDSRRISLKIPIEIFSALHRSDNFGESLLMKTIIESLNELSGLDKTKFFTVDEIDEFIKQQMPLSRRKMLLTSHQEDDFKRFDMYIPSVRFVQDADIAIVLENNVQWLNYPEKIPEKVKDENKIELLYDIVDSLTNQLQQRIKQYDSNELIVFLMLRHEAVIQRFSMWDMNLAAKIECFSKYEDVIDDYKEEYGKIVSTSHALRSLIEYVFAELPSGSKKINDDDIDFLLALVSEIIFYGSVKDSIHQRLDNPDIGLLPSGRIGMNHDFHDTIVTEYRESTILDEIHNNVEDFENQFESEELPIITDPKKNEYYDRVDNIFEEELGIAIYKISDIATFLTRFCFQNENSYCICDENDLVQLIKDNSNLTEKEILAFIEFLSLESRGGINVAPVGLDIKETWVWRFNRRISYIRRPLLKFKNNDSQTQFLWSARHLIMAADNLRALFHNGTLKVEEDKYPKITSLIKERTIIKGKEYRAKVLSWLKTTSLHIIEHEVKIRPSVFPNADKDYGDIDILAVDLNKKKVYLIECKNTKQVKILYDFQNDARNYIDKQLPKHLNRGNFITANLNQLSNKIGIDVNDYEVLPIVISSYQLPIKFLQSLPIPIYSFTQIKREKVFL</sequence>
<reference evidence="1 2" key="1">
    <citation type="submission" date="2020-08" db="EMBL/GenBank/DDBJ databases">
        <title>Genomic Encyclopedia of Type Strains, Phase IV (KMG-IV): sequencing the most valuable type-strain genomes for metagenomic binning, comparative biology and taxonomic classification.</title>
        <authorList>
            <person name="Goeker M."/>
        </authorList>
    </citation>
    <scope>NUCLEOTIDE SEQUENCE [LARGE SCALE GENOMIC DNA]</scope>
    <source>
        <strain evidence="1 2">DSM 100397</strain>
    </source>
</reference>
<gene>
    <name evidence="1" type="ORF">GGR22_000732</name>
</gene>